<keyword evidence="2" id="KW-1185">Reference proteome</keyword>
<dbReference type="Proteomes" id="UP001557470">
    <property type="component" value="Unassembled WGS sequence"/>
</dbReference>
<organism evidence="1 2">
    <name type="scientific">Umbra pygmaea</name>
    <name type="common">Eastern mudminnow</name>
    <dbReference type="NCBI Taxonomy" id="75934"/>
    <lineage>
        <taxon>Eukaryota</taxon>
        <taxon>Metazoa</taxon>
        <taxon>Chordata</taxon>
        <taxon>Craniata</taxon>
        <taxon>Vertebrata</taxon>
        <taxon>Euteleostomi</taxon>
        <taxon>Actinopterygii</taxon>
        <taxon>Neopterygii</taxon>
        <taxon>Teleostei</taxon>
        <taxon>Protacanthopterygii</taxon>
        <taxon>Esociformes</taxon>
        <taxon>Umbridae</taxon>
        <taxon>Umbra</taxon>
    </lineage>
</organism>
<dbReference type="EMBL" id="JAGEUA010000004">
    <property type="protein sequence ID" value="KAL0985231.1"/>
    <property type="molecule type" value="Genomic_DNA"/>
</dbReference>
<evidence type="ECO:0000313" key="1">
    <source>
        <dbReference type="EMBL" id="KAL0985231.1"/>
    </source>
</evidence>
<name>A0ABD0WXT0_UMBPY</name>
<reference evidence="1 2" key="1">
    <citation type="submission" date="2024-06" db="EMBL/GenBank/DDBJ databases">
        <authorList>
            <person name="Pan Q."/>
            <person name="Wen M."/>
            <person name="Jouanno E."/>
            <person name="Zahm M."/>
            <person name="Klopp C."/>
            <person name="Cabau C."/>
            <person name="Louis A."/>
            <person name="Berthelot C."/>
            <person name="Parey E."/>
            <person name="Roest Crollius H."/>
            <person name="Montfort J."/>
            <person name="Robinson-Rechavi M."/>
            <person name="Bouchez O."/>
            <person name="Lampietro C."/>
            <person name="Lopez Roques C."/>
            <person name="Donnadieu C."/>
            <person name="Postlethwait J."/>
            <person name="Bobe J."/>
            <person name="Verreycken H."/>
            <person name="Guiguen Y."/>
        </authorList>
    </citation>
    <scope>NUCLEOTIDE SEQUENCE [LARGE SCALE GENOMIC DNA]</scope>
    <source>
        <strain evidence="1">Up_M1</strain>
        <tissue evidence="1">Testis</tissue>
    </source>
</reference>
<sequence length="52" mass="6151">MLLNEGCSDMLVVRLDVDKLVVRLCVHQVHYSYWMTSDQEKFTSVYLPNKVF</sequence>
<evidence type="ECO:0000313" key="2">
    <source>
        <dbReference type="Proteomes" id="UP001557470"/>
    </source>
</evidence>
<dbReference type="AlphaFoldDB" id="A0ABD0WXT0"/>
<comment type="caution">
    <text evidence="1">The sequence shown here is derived from an EMBL/GenBank/DDBJ whole genome shotgun (WGS) entry which is preliminary data.</text>
</comment>
<accession>A0ABD0WXT0</accession>
<protein>
    <submittedName>
        <fullName evidence="1">Uncharacterized protein</fullName>
    </submittedName>
</protein>
<proteinExistence type="predicted"/>
<gene>
    <name evidence="1" type="ORF">UPYG_G00154370</name>
</gene>